<proteinExistence type="predicted"/>
<dbReference type="RefSeq" id="WP_109404635.1">
    <property type="nucleotide sequence ID" value="NZ_QFFG01000003.1"/>
</dbReference>
<reference evidence="1 2" key="1">
    <citation type="submission" date="2018-05" db="EMBL/GenBank/DDBJ databases">
        <title>Polaribacter aquimarinus sp. nov., isolated from sediment in a sediment of sea.</title>
        <authorList>
            <person name="Lu D."/>
        </authorList>
    </citation>
    <scope>NUCLEOTIDE SEQUENCE [LARGE SCALE GENOMIC DNA]</scope>
    <source>
        <strain evidence="1 2">ZY113</strain>
    </source>
</reference>
<organism evidence="1 2">
    <name type="scientific">Polaribacter aquimarinus</name>
    <dbReference type="NCBI Taxonomy" id="2100726"/>
    <lineage>
        <taxon>Bacteria</taxon>
        <taxon>Pseudomonadati</taxon>
        <taxon>Bacteroidota</taxon>
        <taxon>Flavobacteriia</taxon>
        <taxon>Flavobacteriales</taxon>
        <taxon>Flavobacteriaceae</taxon>
    </lineage>
</organism>
<name>A0A2U2J9R6_9FLAO</name>
<evidence type="ECO:0000313" key="2">
    <source>
        <dbReference type="Proteomes" id="UP000245670"/>
    </source>
</evidence>
<dbReference type="GO" id="GO:0005829">
    <property type="term" value="C:cytosol"/>
    <property type="evidence" value="ECO:0007669"/>
    <property type="project" value="TreeGrafter"/>
</dbReference>
<dbReference type="InterPro" id="IPR036388">
    <property type="entry name" value="WH-like_DNA-bd_sf"/>
</dbReference>
<sequence>MLTKSSKYAIRAVLYLTNTGSVYNKMGAKQIAEKLEIPAPFLAKTMQELSRNKIITSVKGPNGGFYLTIGNKKKTLYDIIAAIDNIDKFEECFLGQLECNEDRPCVVHHLYTPFKNKLLTKLKTKSILEMAKEFDANNNISDILNS</sequence>
<dbReference type="NCBIfam" id="TIGR00738">
    <property type="entry name" value="rrf2_super"/>
    <property type="match status" value="1"/>
</dbReference>
<dbReference type="PROSITE" id="PS51197">
    <property type="entry name" value="HTH_RRF2_2"/>
    <property type="match status" value="1"/>
</dbReference>
<dbReference type="SUPFAM" id="SSF46785">
    <property type="entry name" value="Winged helix' DNA-binding domain"/>
    <property type="match status" value="1"/>
</dbReference>
<dbReference type="PANTHER" id="PTHR33221">
    <property type="entry name" value="WINGED HELIX-TURN-HELIX TRANSCRIPTIONAL REGULATOR, RRF2 FAMILY"/>
    <property type="match status" value="1"/>
</dbReference>
<protein>
    <submittedName>
        <fullName evidence="1">Transcriptional regulator</fullName>
    </submittedName>
</protein>
<dbReference type="InterPro" id="IPR000944">
    <property type="entry name" value="Tscrpt_reg_Rrf2"/>
</dbReference>
<dbReference type="Gene3D" id="1.10.10.10">
    <property type="entry name" value="Winged helix-like DNA-binding domain superfamily/Winged helix DNA-binding domain"/>
    <property type="match status" value="1"/>
</dbReference>
<dbReference type="InterPro" id="IPR036390">
    <property type="entry name" value="WH_DNA-bd_sf"/>
</dbReference>
<accession>A0A2U2J9R6</accession>
<dbReference type="Pfam" id="PF02082">
    <property type="entry name" value="Rrf2"/>
    <property type="match status" value="1"/>
</dbReference>
<dbReference type="AlphaFoldDB" id="A0A2U2J9R6"/>
<dbReference type="GO" id="GO:0003700">
    <property type="term" value="F:DNA-binding transcription factor activity"/>
    <property type="evidence" value="ECO:0007669"/>
    <property type="project" value="TreeGrafter"/>
</dbReference>
<dbReference type="EMBL" id="QFFG01000003">
    <property type="protein sequence ID" value="PWG05088.1"/>
    <property type="molecule type" value="Genomic_DNA"/>
</dbReference>
<evidence type="ECO:0000313" key="1">
    <source>
        <dbReference type="EMBL" id="PWG05088.1"/>
    </source>
</evidence>
<dbReference type="PANTHER" id="PTHR33221:SF14">
    <property type="entry name" value="HTH-TYPE TRANSCRIPTIONAL REGULATOR AQ_268-RELATED"/>
    <property type="match status" value="1"/>
</dbReference>
<dbReference type="OrthoDB" id="9808360at2"/>
<dbReference type="Proteomes" id="UP000245670">
    <property type="component" value="Unassembled WGS sequence"/>
</dbReference>
<keyword evidence="2" id="KW-1185">Reference proteome</keyword>
<comment type="caution">
    <text evidence="1">The sequence shown here is derived from an EMBL/GenBank/DDBJ whole genome shotgun (WGS) entry which is preliminary data.</text>
</comment>
<gene>
    <name evidence="1" type="ORF">DIS07_07500</name>
</gene>